<dbReference type="SUPFAM" id="SSF52540">
    <property type="entry name" value="P-loop containing nucleoside triphosphate hydrolases"/>
    <property type="match status" value="1"/>
</dbReference>
<protein>
    <submittedName>
        <fullName evidence="1">Uncharacterized protein</fullName>
    </submittedName>
</protein>
<dbReference type="AlphaFoldDB" id="A0A0G0VKE6"/>
<sequence length="442" mass="50182">MRIEGHFIVDMQNPESRKEVYPWVVNLIDKVEQGFDVTNLYGYALPHDTRERHSFSRYTGAMSPHDIRKVVDEYVNDFDTDEAYKKGLQEAVETVLFNSQNSKHAYPTDPVFGDCWDSVTGGMTPEGLQIFGELDEFTLKKEMVGEVERLVYSYNDRLHIAIVGNLAAGKTTFLNTLERSASLTQVNRLVVSVEPEDVEDAYPELGPIHHYEYMRITTRGREATLGTEHLYAHVYLPDNGPHAVIPVDIEGSGGHVRADLADMHGSRQATAFFLDFQLMQEVVDLDDEVSLDHTFSNQETLQEVLLSMLGTYEKYAGDPMQTLGVINKLPKSVRRSEVLDVVTKAFARINELAHFHRQQLQDAVYGEQYGITLSTTIDVDEIAGDWLYINNDYPRCTGSTQVLERLVEMAGDKKRFNTTGQKVIRYGKDGDDRNSIYFEELV</sequence>
<proteinExistence type="predicted"/>
<evidence type="ECO:0000313" key="1">
    <source>
        <dbReference type="EMBL" id="KKR72380.1"/>
    </source>
</evidence>
<dbReference type="EMBL" id="LBZM01000006">
    <property type="protein sequence ID" value="KKR72380.1"/>
    <property type="molecule type" value="Genomic_DNA"/>
</dbReference>
<gene>
    <name evidence="1" type="ORF">UU14_C0006G0019</name>
</gene>
<reference evidence="1 2" key="1">
    <citation type="journal article" date="2015" name="Nature">
        <title>rRNA introns, odd ribosomes, and small enigmatic genomes across a large radiation of phyla.</title>
        <authorList>
            <person name="Brown C.T."/>
            <person name="Hug L.A."/>
            <person name="Thomas B.C."/>
            <person name="Sharon I."/>
            <person name="Castelle C.J."/>
            <person name="Singh A."/>
            <person name="Wilkins M.J."/>
            <person name="Williams K.H."/>
            <person name="Banfield J.F."/>
        </authorList>
    </citation>
    <scope>NUCLEOTIDE SEQUENCE [LARGE SCALE GENOMIC DNA]</scope>
</reference>
<accession>A0A0G0VKE6</accession>
<comment type="caution">
    <text evidence="1">The sequence shown here is derived from an EMBL/GenBank/DDBJ whole genome shotgun (WGS) entry which is preliminary data.</text>
</comment>
<organism evidence="1 2">
    <name type="scientific">Candidatus Roizmanbacteria bacterium GW2011_GWB1_40_7</name>
    <dbReference type="NCBI Taxonomy" id="1618482"/>
    <lineage>
        <taxon>Bacteria</taxon>
        <taxon>Candidatus Roizmaniibacteriota</taxon>
    </lineage>
</organism>
<evidence type="ECO:0000313" key="2">
    <source>
        <dbReference type="Proteomes" id="UP000034664"/>
    </source>
</evidence>
<dbReference type="InterPro" id="IPR027417">
    <property type="entry name" value="P-loop_NTPase"/>
</dbReference>
<name>A0A0G0VKE6_9BACT</name>
<dbReference type="Proteomes" id="UP000034664">
    <property type="component" value="Unassembled WGS sequence"/>
</dbReference>